<dbReference type="GO" id="GO:0010181">
    <property type="term" value="F:FMN binding"/>
    <property type="evidence" value="ECO:0007669"/>
    <property type="project" value="InterPro"/>
</dbReference>
<evidence type="ECO:0000313" key="2">
    <source>
        <dbReference type="EMBL" id="KAJ9139040.1"/>
    </source>
</evidence>
<evidence type="ECO:0000259" key="1">
    <source>
        <dbReference type="Pfam" id="PF12766"/>
    </source>
</evidence>
<dbReference type="AlphaFoldDB" id="A0AA38VQ05"/>
<dbReference type="InterPro" id="IPR012349">
    <property type="entry name" value="Split_barrel_FMN-bd"/>
</dbReference>
<reference evidence="2" key="1">
    <citation type="submission" date="2022-07" db="EMBL/GenBank/DDBJ databases">
        <title>Fungi with potential for degradation of polypropylene.</title>
        <authorList>
            <person name="Gostincar C."/>
        </authorList>
    </citation>
    <scope>NUCLEOTIDE SEQUENCE</scope>
    <source>
        <strain evidence="2">EXF-13287</strain>
    </source>
</reference>
<keyword evidence="3" id="KW-1185">Reference proteome</keyword>
<dbReference type="PANTHER" id="PTHR28243">
    <property type="entry name" value="AGL049CP"/>
    <property type="match status" value="1"/>
</dbReference>
<dbReference type="PANTHER" id="PTHR28243:SF1">
    <property type="entry name" value="PYRIDOXAMINE 5'-PHOSPHATE OXIDASE ALR4036 FAMILY FMN-BINDING DOMAIN-CONTAINING PROTEIN"/>
    <property type="match status" value="1"/>
</dbReference>
<protein>
    <submittedName>
        <fullName evidence="2">Pyridoxamine 5'-phosphate oxidase-domain-containing protein</fullName>
    </submittedName>
</protein>
<dbReference type="Pfam" id="PF12766">
    <property type="entry name" value="Pyridox_oxase_2"/>
    <property type="match status" value="1"/>
</dbReference>
<evidence type="ECO:0000313" key="3">
    <source>
        <dbReference type="Proteomes" id="UP001174691"/>
    </source>
</evidence>
<dbReference type="SUPFAM" id="SSF50475">
    <property type="entry name" value="FMN-binding split barrel"/>
    <property type="match status" value="1"/>
</dbReference>
<dbReference type="Proteomes" id="UP001174691">
    <property type="component" value="Unassembled WGS sequence"/>
</dbReference>
<dbReference type="InterPro" id="IPR024624">
    <property type="entry name" value="Pyridox_Oxase_Alr4036_FMN-bd"/>
</dbReference>
<dbReference type="EMBL" id="JANBVN010000135">
    <property type="protein sequence ID" value="KAJ9139040.1"/>
    <property type="molecule type" value="Genomic_DNA"/>
</dbReference>
<gene>
    <name evidence="2" type="ORF">NKR19_g7596</name>
</gene>
<accession>A0AA38VQ05</accession>
<organism evidence="2 3">
    <name type="scientific">Coniochaeta hoffmannii</name>
    <dbReference type="NCBI Taxonomy" id="91930"/>
    <lineage>
        <taxon>Eukaryota</taxon>
        <taxon>Fungi</taxon>
        <taxon>Dikarya</taxon>
        <taxon>Ascomycota</taxon>
        <taxon>Pezizomycotina</taxon>
        <taxon>Sordariomycetes</taxon>
        <taxon>Sordariomycetidae</taxon>
        <taxon>Coniochaetales</taxon>
        <taxon>Coniochaetaceae</taxon>
        <taxon>Coniochaeta</taxon>
    </lineage>
</organism>
<sequence length="294" mass="32167">MTSSQAPAVPSTEAPWRSAFVSHIESLKTPTFVLSTLHPVPPSEQKTPSSSIPVVPRARTCIYRGLWACLPASSSNSAPLNPPVWESDLPTFTTDARMPKAADLVDTAAGAGGELSPGQTGGGGPVEAVWWVEESGTQWRVRGTAWVLGPDVDGEEGRRAREVIMRRMRRREPTGRGEGGGQEGWSWSREVTAHFGNLAPGMRGSFRGPPPGLPITVPPEEGLGVGQEVDDLEDPVARRNFRVVVIVPDEVDQVEYKDPKKPRRWVYIYRGRSWQAKESGGEITGEWEKVEVWP</sequence>
<dbReference type="Gene3D" id="2.30.110.10">
    <property type="entry name" value="Electron Transport, Fmn-binding Protein, Chain A"/>
    <property type="match status" value="1"/>
</dbReference>
<name>A0AA38VQ05_9PEZI</name>
<proteinExistence type="predicted"/>
<feature type="domain" description="Pyridoxamine 5'-phosphate oxidase Alr4036 family FMN-binding" evidence="1">
    <location>
        <begin position="14"/>
        <end position="148"/>
    </location>
</feature>
<comment type="caution">
    <text evidence="2">The sequence shown here is derived from an EMBL/GenBank/DDBJ whole genome shotgun (WGS) entry which is preliminary data.</text>
</comment>